<dbReference type="PANTHER" id="PTHR43685">
    <property type="entry name" value="GLYCOSYLTRANSFERASE"/>
    <property type="match status" value="1"/>
</dbReference>
<dbReference type="EMBL" id="FNNB01000005">
    <property type="protein sequence ID" value="SDX31275.1"/>
    <property type="molecule type" value="Genomic_DNA"/>
</dbReference>
<dbReference type="InterPro" id="IPR050834">
    <property type="entry name" value="Glycosyltransf_2"/>
</dbReference>
<dbReference type="RefSeq" id="WP_074636732.1">
    <property type="nucleotide sequence ID" value="NZ_CP160849.1"/>
</dbReference>
<dbReference type="STRING" id="60137.SAMN04488041_105420"/>
<dbReference type="Gene3D" id="3.90.550.10">
    <property type="entry name" value="Spore Coat Polysaccharide Biosynthesis Protein SpsA, Chain A"/>
    <property type="match status" value="1"/>
</dbReference>
<reference evidence="6" key="1">
    <citation type="submission" date="2016-10" db="EMBL/GenBank/DDBJ databases">
        <authorList>
            <person name="Varghese N."/>
            <person name="Submissions S."/>
        </authorList>
    </citation>
    <scope>NUCLEOTIDE SEQUENCE [LARGE SCALE GENOMIC DNA]</scope>
    <source>
        <strain evidence="6">DSM 10014</strain>
    </source>
</reference>
<organism evidence="5 6">
    <name type="scientific">Sulfitobacter pontiacus</name>
    <dbReference type="NCBI Taxonomy" id="60137"/>
    <lineage>
        <taxon>Bacteria</taxon>
        <taxon>Pseudomonadati</taxon>
        <taxon>Pseudomonadota</taxon>
        <taxon>Alphaproteobacteria</taxon>
        <taxon>Rhodobacterales</taxon>
        <taxon>Roseobacteraceae</taxon>
        <taxon>Sulfitobacter</taxon>
    </lineage>
</organism>
<evidence type="ECO:0000256" key="1">
    <source>
        <dbReference type="ARBA" id="ARBA00006739"/>
    </source>
</evidence>
<dbReference type="Proteomes" id="UP000183076">
    <property type="component" value="Unassembled WGS sequence"/>
</dbReference>
<evidence type="ECO:0000256" key="3">
    <source>
        <dbReference type="ARBA" id="ARBA00022679"/>
    </source>
</evidence>
<dbReference type="AlphaFoldDB" id="A0A1H3ANV8"/>
<name>A0A1H3ANV8_9RHOB</name>
<accession>A0A1H3ANV8</accession>
<comment type="similarity">
    <text evidence="1">Belongs to the glycosyltransferase 2 family.</text>
</comment>
<evidence type="ECO:0000259" key="4">
    <source>
        <dbReference type="Pfam" id="PF00535"/>
    </source>
</evidence>
<protein>
    <submittedName>
        <fullName evidence="5">Glycosyltransferase involved in cell wall bisynthesis</fullName>
    </submittedName>
</protein>
<dbReference type="PANTHER" id="PTHR43685:SF5">
    <property type="entry name" value="GLYCOSYLTRANSFERASE EPSE-RELATED"/>
    <property type="match status" value="1"/>
</dbReference>
<dbReference type="CDD" id="cd04196">
    <property type="entry name" value="GT_2_like_d"/>
    <property type="match status" value="1"/>
</dbReference>
<evidence type="ECO:0000313" key="6">
    <source>
        <dbReference type="Proteomes" id="UP000183076"/>
    </source>
</evidence>
<dbReference type="InterPro" id="IPR001173">
    <property type="entry name" value="Glyco_trans_2-like"/>
</dbReference>
<proteinExistence type="inferred from homology"/>
<dbReference type="GeneID" id="94020605"/>
<gene>
    <name evidence="5" type="ORF">SAMN04488041_105420</name>
</gene>
<sequence>MAEPHVHILMGTKNGGMFLADQLASIRGQSHQDWSLWVSDDGSTDGTWEALENFKAETPHHDIHLLKGPQSGVAANYYKLLKNQELDGRWVAFSDQDDIWLPHKLSRAVALVGRLGGRCVYSSRSYYVDQTGGRLGTSPMLNRPYRFGNAIVQNVLRGNTIVIPPIVTNYLRSIVSTTDVAETPFHDWWMYQAITGAGFGILHDQKPGVLYRQHGENLVGAPVRHLRRRALCMADGTLVNWIDTNAAAMYRIAPVLTATAREQLLRFLDWRSQSHTKGRAALTSLGIYRQTHAGDLALRALAQLKQF</sequence>
<evidence type="ECO:0000313" key="5">
    <source>
        <dbReference type="EMBL" id="SDX31275.1"/>
    </source>
</evidence>
<feature type="domain" description="Glycosyltransferase 2-like" evidence="4">
    <location>
        <begin position="8"/>
        <end position="170"/>
    </location>
</feature>
<dbReference type="GO" id="GO:0016757">
    <property type="term" value="F:glycosyltransferase activity"/>
    <property type="evidence" value="ECO:0007669"/>
    <property type="project" value="UniProtKB-KW"/>
</dbReference>
<keyword evidence="2" id="KW-0328">Glycosyltransferase</keyword>
<evidence type="ECO:0000256" key="2">
    <source>
        <dbReference type="ARBA" id="ARBA00022676"/>
    </source>
</evidence>
<keyword evidence="3 5" id="KW-0808">Transferase</keyword>
<dbReference type="Pfam" id="PF00535">
    <property type="entry name" value="Glycos_transf_2"/>
    <property type="match status" value="1"/>
</dbReference>
<dbReference type="SUPFAM" id="SSF53448">
    <property type="entry name" value="Nucleotide-diphospho-sugar transferases"/>
    <property type="match status" value="1"/>
</dbReference>
<dbReference type="InterPro" id="IPR029044">
    <property type="entry name" value="Nucleotide-diphossugar_trans"/>
</dbReference>